<comment type="caution">
    <text evidence="1">The sequence shown here is derived from an EMBL/GenBank/DDBJ whole genome shotgun (WGS) entry which is preliminary data.</text>
</comment>
<dbReference type="AlphaFoldDB" id="A0A5J4U3J2"/>
<dbReference type="EMBL" id="SNRW01021932">
    <property type="protein sequence ID" value="KAA6364215.1"/>
    <property type="molecule type" value="Genomic_DNA"/>
</dbReference>
<sequence>ETQLHLSHRFYDVAQSILNISQTLETIQQKVQNMIINIEDQKLLNEINIGGQIQDLDINSTEFSELIPEQIEKLNKCAIMLKCANSGNDDIGNIEKEDQDLINELEVLSNVPQGSFQSISSSAQNDYLKALEKSDDLMRELDELTKGTIGVQQSFSSSLSTKGQLKSQAQKKKGNK</sequence>
<accession>A0A5J4U3J2</accession>
<name>A0A5J4U3J2_9EUKA</name>
<proteinExistence type="predicted"/>
<organism evidence="1 2">
    <name type="scientific">Streblomastix strix</name>
    <dbReference type="NCBI Taxonomy" id="222440"/>
    <lineage>
        <taxon>Eukaryota</taxon>
        <taxon>Metamonada</taxon>
        <taxon>Preaxostyla</taxon>
        <taxon>Oxymonadida</taxon>
        <taxon>Streblomastigidae</taxon>
        <taxon>Streblomastix</taxon>
    </lineage>
</organism>
<protein>
    <submittedName>
        <fullName evidence="1">Uncharacterized protein</fullName>
    </submittedName>
</protein>
<gene>
    <name evidence="1" type="ORF">EZS28_040258</name>
</gene>
<evidence type="ECO:0000313" key="1">
    <source>
        <dbReference type="EMBL" id="KAA6364215.1"/>
    </source>
</evidence>
<reference evidence="1 2" key="1">
    <citation type="submission" date="2019-03" db="EMBL/GenBank/DDBJ databases">
        <title>Single cell metagenomics reveals metabolic interactions within the superorganism composed of flagellate Streblomastix strix and complex community of Bacteroidetes bacteria on its surface.</title>
        <authorList>
            <person name="Treitli S.C."/>
            <person name="Kolisko M."/>
            <person name="Husnik F."/>
            <person name="Keeling P."/>
            <person name="Hampl V."/>
        </authorList>
    </citation>
    <scope>NUCLEOTIDE SEQUENCE [LARGE SCALE GENOMIC DNA]</scope>
    <source>
        <strain evidence="1">ST1C</strain>
    </source>
</reference>
<feature type="non-terminal residue" evidence="1">
    <location>
        <position position="1"/>
    </location>
</feature>
<evidence type="ECO:0000313" key="2">
    <source>
        <dbReference type="Proteomes" id="UP000324800"/>
    </source>
</evidence>
<dbReference type="Proteomes" id="UP000324800">
    <property type="component" value="Unassembled WGS sequence"/>
</dbReference>